<evidence type="ECO:0000313" key="1">
    <source>
        <dbReference type="EMBL" id="TXG91133.1"/>
    </source>
</evidence>
<proteinExistence type="predicted"/>
<name>A0A6P2CFB1_9NOCA</name>
<dbReference type="Proteomes" id="UP000471120">
    <property type="component" value="Unassembled WGS sequence"/>
</dbReference>
<sequence length="272" mass="27868">MTTPATSFAAWSASWLRGESAPDDVVDALLRWAPVHIVFAQDAVSAGRTGLPYPEPADTGVTALLHAVRRATADRPDAEVVLVLPTTGDVRGLPAGTRFAAAALGAGSGVLVGPPGEPGVGIVAAAEGQDVLRWTVHDVPEIPLAQDTSTLGAAEYAMREAVRSAATAVAELSVVTHSPDTARRAVAAALTEASLHTWPASLPPRAQRILDSADHVDAILTAADGVTGAQGVDGASARGLEHQLRPLRTAVRTARTAAINASARTRRPAPPA</sequence>
<reference evidence="1 2" key="1">
    <citation type="submission" date="2018-07" db="EMBL/GenBank/DDBJ databases">
        <title>Genome sequence of Rhodococcus rhodnii ATCC 35071 from Rhodnius prolixus.</title>
        <authorList>
            <person name="Patel V."/>
            <person name="Vogel K.J."/>
        </authorList>
    </citation>
    <scope>NUCLEOTIDE SEQUENCE [LARGE SCALE GENOMIC DNA]</scope>
    <source>
        <strain evidence="1 2">ATCC 35071</strain>
    </source>
</reference>
<protein>
    <submittedName>
        <fullName evidence="1">Uncharacterized protein</fullName>
    </submittedName>
</protein>
<gene>
    <name evidence="1" type="ORF">DW322_14040</name>
</gene>
<dbReference type="RefSeq" id="WP_010839670.1">
    <property type="nucleotide sequence ID" value="NZ_QRCM01000001.1"/>
</dbReference>
<comment type="caution">
    <text evidence="1">The sequence shown here is derived from an EMBL/GenBank/DDBJ whole genome shotgun (WGS) entry which is preliminary data.</text>
</comment>
<dbReference type="EMBL" id="QRCM01000001">
    <property type="protein sequence ID" value="TXG91133.1"/>
    <property type="molecule type" value="Genomic_DNA"/>
</dbReference>
<evidence type="ECO:0000313" key="2">
    <source>
        <dbReference type="Proteomes" id="UP000471120"/>
    </source>
</evidence>
<accession>A0A6P2CFB1</accession>
<dbReference type="AlphaFoldDB" id="A0A6P2CFB1"/>
<organism evidence="1 2">
    <name type="scientific">Rhodococcus rhodnii</name>
    <dbReference type="NCBI Taxonomy" id="38312"/>
    <lineage>
        <taxon>Bacteria</taxon>
        <taxon>Bacillati</taxon>
        <taxon>Actinomycetota</taxon>
        <taxon>Actinomycetes</taxon>
        <taxon>Mycobacteriales</taxon>
        <taxon>Nocardiaceae</taxon>
        <taxon>Rhodococcus</taxon>
    </lineage>
</organism>